<name>A0A915D057_9BILA</name>
<dbReference type="WBParaSite" id="jg13995">
    <property type="protein sequence ID" value="jg13995"/>
    <property type="gene ID" value="jg13995"/>
</dbReference>
<evidence type="ECO:0000313" key="2">
    <source>
        <dbReference type="WBParaSite" id="jg13995"/>
    </source>
</evidence>
<protein>
    <submittedName>
        <fullName evidence="2">Uncharacterized protein</fullName>
    </submittedName>
</protein>
<dbReference type="Proteomes" id="UP000887574">
    <property type="component" value="Unplaced"/>
</dbReference>
<evidence type="ECO:0000313" key="1">
    <source>
        <dbReference type="Proteomes" id="UP000887574"/>
    </source>
</evidence>
<reference evidence="2" key="1">
    <citation type="submission" date="2022-11" db="UniProtKB">
        <authorList>
            <consortium name="WormBaseParasite"/>
        </authorList>
    </citation>
    <scope>IDENTIFICATION</scope>
</reference>
<sequence length="388" mass="44077">MLHKEVAPHHHLIWKWHLKRAVRGGATPKIGCPNKVFLQCALRFKRTASNDFVNITMGRNLLKTLLLIDSPYKLRRSCLAYTDVLPCFRQKLHSCGSELQWQLFSQVDRALHFFCPNSINKIERRELNSRKLLKYRGCLATVLSSGQPIHTQTVEENPNKSFAPTCSSNEKVALKNETVGEEQREKLVKCTEQCASNNYTFVCRLKLWLSQQNLCTLTKIEEKCGPEASIFYTSLQQYIFEPNFPFICLAHLDTTAMNPISTEPRKIPIKKVSVAEAECCLVSPTTHIHCNSPHTIASQGIPVCAAETICQPKLCSFAPPTSQQPVFDATNLSDQLLRPSQLESASFFEVDHSTPSWNLSDFGILNKLLQWSNSTRSTPVWHIPHYRH</sequence>
<organism evidence="1 2">
    <name type="scientific">Ditylenchus dipsaci</name>
    <dbReference type="NCBI Taxonomy" id="166011"/>
    <lineage>
        <taxon>Eukaryota</taxon>
        <taxon>Metazoa</taxon>
        <taxon>Ecdysozoa</taxon>
        <taxon>Nematoda</taxon>
        <taxon>Chromadorea</taxon>
        <taxon>Rhabditida</taxon>
        <taxon>Tylenchina</taxon>
        <taxon>Tylenchomorpha</taxon>
        <taxon>Sphaerularioidea</taxon>
        <taxon>Anguinidae</taxon>
        <taxon>Anguininae</taxon>
        <taxon>Ditylenchus</taxon>
    </lineage>
</organism>
<keyword evidence="1" id="KW-1185">Reference proteome</keyword>
<dbReference type="AlphaFoldDB" id="A0A915D057"/>
<proteinExistence type="predicted"/>
<accession>A0A915D057</accession>